<comment type="subunit">
    <text evidence="11">Part of an enzyme complex containing four subunits: a flavoprotein, an iron-sulfur protein, plus two membrane-anchoring proteins, SdhC and SdhD. The complex can form homotrimers.</text>
</comment>
<evidence type="ECO:0000256" key="2">
    <source>
        <dbReference type="ARBA" id="ARBA00004370"/>
    </source>
</evidence>
<dbReference type="KEGG" id="npv:OHM77_04240"/>
<evidence type="ECO:0000313" key="14">
    <source>
        <dbReference type="EMBL" id="WIM06482.1"/>
    </source>
</evidence>
<evidence type="ECO:0000256" key="6">
    <source>
        <dbReference type="ARBA" id="ARBA00022692"/>
    </source>
</evidence>
<dbReference type="SUPFAM" id="SSF81343">
    <property type="entry name" value="Fumarate reductase respiratory complex transmembrane subunits"/>
    <property type="match status" value="1"/>
</dbReference>
<keyword evidence="7 12" id="KW-0479">Metal-binding</keyword>
<evidence type="ECO:0000256" key="7">
    <source>
        <dbReference type="ARBA" id="ARBA00022723"/>
    </source>
</evidence>
<comment type="cofactor">
    <cofactor evidence="12">
        <name>heme</name>
        <dbReference type="ChEBI" id="CHEBI:30413"/>
    </cofactor>
    <text evidence="12">The heme is bound between the two transmembrane subunits.</text>
</comment>
<keyword evidence="10 13" id="KW-0472">Membrane</keyword>
<evidence type="ECO:0000256" key="1">
    <source>
        <dbReference type="ARBA" id="ARBA00004050"/>
    </source>
</evidence>
<dbReference type="GO" id="GO:0005886">
    <property type="term" value="C:plasma membrane"/>
    <property type="evidence" value="ECO:0007669"/>
    <property type="project" value="TreeGrafter"/>
</dbReference>
<comment type="subcellular location">
    <subcellularLocation>
        <location evidence="2">Membrane</location>
    </subcellularLocation>
</comment>
<accession>A0AA49FND6</accession>
<keyword evidence="5 12" id="KW-0349">Heme</keyword>
<evidence type="ECO:0000256" key="11">
    <source>
        <dbReference type="ARBA" id="ARBA00025912"/>
    </source>
</evidence>
<feature type="binding site" description="axial binding residue" evidence="12">
    <location>
        <position position="83"/>
    </location>
    <ligand>
        <name>heme</name>
        <dbReference type="ChEBI" id="CHEBI:30413"/>
        <note>ligand shared with second transmembrane subunit</note>
    </ligand>
    <ligandPart>
        <name>Fe</name>
        <dbReference type="ChEBI" id="CHEBI:18248"/>
    </ligandPart>
</feature>
<dbReference type="AlphaFoldDB" id="A0AA49FND6"/>
<dbReference type="PIRSF" id="PIRSF000178">
    <property type="entry name" value="SDH_cyt_b560"/>
    <property type="match status" value="1"/>
</dbReference>
<dbReference type="EMBL" id="CP107246">
    <property type="protein sequence ID" value="WIM06482.1"/>
    <property type="molecule type" value="Genomic_DNA"/>
</dbReference>
<dbReference type="PANTHER" id="PTHR10978:SF5">
    <property type="entry name" value="SUCCINATE DEHYDROGENASE CYTOCHROME B560 SUBUNIT, MITOCHONDRIAL"/>
    <property type="match status" value="1"/>
</dbReference>
<keyword evidence="8 13" id="KW-1133">Transmembrane helix</keyword>
<dbReference type="Proteomes" id="UP001234916">
    <property type="component" value="Chromosome"/>
</dbReference>
<sequence length="127" mass="13961">MYHDPMKRPKYLNLFEIRQPLPAVLSILHRISGAGLFLTLPLLIWALQLSLGSPEGYEDVRSAAGNPLARLPLLVLLWASIHHFCAGLRALLLDIHVGVEKAQALVSAWVVLAVSLLLTAVLGARLW</sequence>
<reference evidence="14" key="1">
    <citation type="journal article" date="2023" name="Nat. Microbiol.">
        <title>Enrichment and characterization of a nitric oxide-reducing microbial community in a continuous bioreactor.</title>
        <authorList>
            <person name="Garrido-Amador P."/>
            <person name="Stortenbeker N."/>
            <person name="Wessels H.J.C.T."/>
            <person name="Speth D.R."/>
            <person name="Garcia-Heredia I."/>
            <person name="Kartal B."/>
        </authorList>
    </citation>
    <scope>NUCLEOTIDE SEQUENCE</scope>
    <source>
        <strain evidence="14">MAG1</strain>
    </source>
</reference>
<name>A0AA49FND6_9PROT</name>
<keyword evidence="6 13" id="KW-0812">Transmembrane</keyword>
<keyword evidence="9 12" id="KW-0408">Iron</keyword>
<dbReference type="PANTHER" id="PTHR10978">
    <property type="entry name" value="SUCCINATE DEHYDROGENASE CYTOCHROME B560 SUBUNIT"/>
    <property type="match status" value="1"/>
</dbReference>
<dbReference type="GO" id="GO:0006099">
    <property type="term" value="P:tricarboxylic acid cycle"/>
    <property type="evidence" value="ECO:0007669"/>
    <property type="project" value="InterPro"/>
</dbReference>
<dbReference type="InterPro" id="IPR014314">
    <property type="entry name" value="Succ_DH_cytb556"/>
</dbReference>
<evidence type="ECO:0000256" key="4">
    <source>
        <dbReference type="ARBA" id="ARBA00020076"/>
    </source>
</evidence>
<evidence type="ECO:0000256" key="5">
    <source>
        <dbReference type="ARBA" id="ARBA00022617"/>
    </source>
</evidence>
<evidence type="ECO:0000256" key="13">
    <source>
        <dbReference type="SAM" id="Phobius"/>
    </source>
</evidence>
<evidence type="ECO:0000256" key="10">
    <source>
        <dbReference type="ARBA" id="ARBA00023136"/>
    </source>
</evidence>
<feature type="transmembrane region" description="Helical" evidence="13">
    <location>
        <begin position="68"/>
        <end position="92"/>
    </location>
</feature>
<feature type="transmembrane region" description="Helical" evidence="13">
    <location>
        <begin position="104"/>
        <end position="124"/>
    </location>
</feature>
<protein>
    <recommendedName>
        <fullName evidence="4">Succinate dehydrogenase cytochrome b556 subunit</fullName>
    </recommendedName>
</protein>
<dbReference type="GO" id="GO:0046872">
    <property type="term" value="F:metal ion binding"/>
    <property type="evidence" value="ECO:0007669"/>
    <property type="project" value="UniProtKB-KW"/>
</dbReference>
<evidence type="ECO:0000256" key="3">
    <source>
        <dbReference type="ARBA" id="ARBA00007244"/>
    </source>
</evidence>
<evidence type="ECO:0000256" key="9">
    <source>
        <dbReference type="ARBA" id="ARBA00023004"/>
    </source>
</evidence>
<dbReference type="NCBIfam" id="TIGR02970">
    <property type="entry name" value="succ_dehyd_cytB"/>
    <property type="match status" value="1"/>
</dbReference>
<gene>
    <name evidence="14" type="primary">sdhC</name>
    <name evidence="14" type="ORF">OHM77_04240</name>
</gene>
<evidence type="ECO:0000256" key="12">
    <source>
        <dbReference type="PIRSR" id="PIRSR000178-1"/>
    </source>
</evidence>
<comment type="similarity">
    <text evidence="3">Belongs to the cytochrome b560 family.</text>
</comment>
<comment type="function">
    <text evidence="1">Membrane-anchoring subunit of succinate dehydrogenase (SDH).</text>
</comment>
<organism evidence="14">
    <name type="scientific">Candidatus Nitricoxidivorans perseverans</name>
    <dbReference type="NCBI Taxonomy" id="2975601"/>
    <lineage>
        <taxon>Bacteria</taxon>
        <taxon>Pseudomonadati</taxon>
        <taxon>Pseudomonadota</taxon>
        <taxon>Betaproteobacteria</taxon>
        <taxon>Nitrosomonadales</taxon>
        <taxon>Sterolibacteriaceae</taxon>
        <taxon>Candidatus Nitricoxidivorans</taxon>
    </lineage>
</organism>
<dbReference type="InterPro" id="IPR034804">
    <property type="entry name" value="SQR/QFR_C/D"/>
</dbReference>
<proteinExistence type="inferred from homology"/>
<dbReference type="InterPro" id="IPR000701">
    <property type="entry name" value="SuccDH_FuR_B_TM-su"/>
</dbReference>
<evidence type="ECO:0000256" key="8">
    <source>
        <dbReference type="ARBA" id="ARBA00022989"/>
    </source>
</evidence>
<dbReference type="Gene3D" id="1.20.1300.10">
    <property type="entry name" value="Fumarate reductase/succinate dehydrogenase, transmembrane subunit"/>
    <property type="match status" value="1"/>
</dbReference>
<feature type="transmembrane region" description="Helical" evidence="13">
    <location>
        <begin position="21"/>
        <end position="48"/>
    </location>
</feature>
<dbReference type="Pfam" id="PF01127">
    <property type="entry name" value="Sdh_cyt"/>
    <property type="match status" value="1"/>
</dbReference>
<dbReference type="GO" id="GO:0009055">
    <property type="term" value="F:electron transfer activity"/>
    <property type="evidence" value="ECO:0007669"/>
    <property type="project" value="InterPro"/>
</dbReference>
<dbReference type="CDD" id="cd03499">
    <property type="entry name" value="SQR_TypeC_SdhC"/>
    <property type="match status" value="1"/>
</dbReference>